<proteinExistence type="predicted"/>
<evidence type="ECO:0000313" key="2">
    <source>
        <dbReference type="Proteomes" id="UP000315403"/>
    </source>
</evidence>
<reference evidence="1 2" key="1">
    <citation type="submission" date="2019-03" db="EMBL/GenBank/DDBJ databases">
        <title>New insights into Acidothiobacillus thiooxidans sulfur metabolism through coupled gene expression, solution geochemistry, microscopy and spectroscopy analyses.</title>
        <authorList>
            <person name="Camacho D."/>
            <person name="Frazao R."/>
            <person name="Fouillen A."/>
            <person name="Nanci A."/>
            <person name="Lang B.F."/>
            <person name="Apte S.C."/>
            <person name="Baron C."/>
            <person name="Warren L.A."/>
        </authorList>
    </citation>
    <scope>NUCLEOTIDE SEQUENCE [LARGE SCALE GENOMIC DNA]</scope>
    <source>
        <strain evidence="1 2">ATCC 19377</strain>
    </source>
</reference>
<dbReference type="RefSeq" id="WP_142086249.1">
    <property type="nucleotide sequence ID" value="NZ_SZUV01000001.1"/>
</dbReference>
<accession>A0A543Q290</accession>
<dbReference type="Proteomes" id="UP000315403">
    <property type="component" value="Unassembled WGS sequence"/>
</dbReference>
<gene>
    <name evidence="1" type="ORF">DLNHIDIE_00305</name>
</gene>
<sequence length="70" mass="7822">MENWTLHYKDTVYGVNNGKVTEHIIASGLSMHDALQLQSQGLLFPSVNAARAYIEKTCASREQNNPTDRS</sequence>
<comment type="caution">
    <text evidence="1">The sequence shown here is derived from an EMBL/GenBank/DDBJ whole genome shotgun (WGS) entry which is preliminary data.</text>
</comment>
<dbReference type="AlphaFoldDB" id="A0A543Q290"/>
<protein>
    <submittedName>
        <fullName evidence="1">Uncharacterized protein</fullName>
    </submittedName>
</protein>
<name>A0A543Q290_ACITH</name>
<organism evidence="1 2">
    <name type="scientific">Acidithiobacillus thiooxidans ATCC 19377</name>
    <dbReference type="NCBI Taxonomy" id="637390"/>
    <lineage>
        <taxon>Bacteria</taxon>
        <taxon>Pseudomonadati</taxon>
        <taxon>Pseudomonadota</taxon>
        <taxon>Acidithiobacillia</taxon>
        <taxon>Acidithiobacillales</taxon>
        <taxon>Acidithiobacillaceae</taxon>
        <taxon>Acidithiobacillus</taxon>
    </lineage>
</organism>
<evidence type="ECO:0000313" key="1">
    <source>
        <dbReference type="EMBL" id="TQN50452.1"/>
    </source>
</evidence>
<dbReference type="EMBL" id="SZUV01000001">
    <property type="protein sequence ID" value="TQN50452.1"/>
    <property type="molecule type" value="Genomic_DNA"/>
</dbReference>